<sequence length="62" mass="7161">MACRGFKPHSLGKERDLRPTDYLLLLTKVLESTVSCEENDKHHPHSHIHSTYAYTRNASQHC</sequence>
<reference evidence="1" key="1">
    <citation type="submission" date="2019-04" db="EMBL/GenBank/DDBJ databases">
        <title>Friends and foes A comparative genomics study of 23 Aspergillus species from section Flavi.</title>
        <authorList>
            <consortium name="DOE Joint Genome Institute"/>
            <person name="Kjaerbolling I."/>
            <person name="Vesth T."/>
            <person name="Frisvad J.C."/>
            <person name="Nybo J.L."/>
            <person name="Theobald S."/>
            <person name="Kildgaard S."/>
            <person name="Isbrandt T."/>
            <person name="Kuo A."/>
            <person name="Sato A."/>
            <person name="Lyhne E.K."/>
            <person name="Kogle M.E."/>
            <person name="Wiebenga A."/>
            <person name="Kun R.S."/>
            <person name="Lubbers R.J."/>
            <person name="Makela M.R."/>
            <person name="Barry K."/>
            <person name="Chovatia M."/>
            <person name="Clum A."/>
            <person name="Daum C."/>
            <person name="Haridas S."/>
            <person name="He G."/>
            <person name="LaButti K."/>
            <person name="Lipzen A."/>
            <person name="Mondo S."/>
            <person name="Riley R."/>
            <person name="Salamov A."/>
            <person name="Simmons B.A."/>
            <person name="Magnuson J.K."/>
            <person name="Henrissat B."/>
            <person name="Mortensen U.H."/>
            <person name="Larsen T.O."/>
            <person name="Devries R.P."/>
            <person name="Grigoriev I.V."/>
            <person name="Machida M."/>
            <person name="Baker S.E."/>
            <person name="Andersen M.R."/>
        </authorList>
    </citation>
    <scope>NUCLEOTIDE SEQUENCE [LARGE SCALE GENOMIC DNA]</scope>
    <source>
        <strain evidence="1">CBS 121.62</strain>
    </source>
</reference>
<dbReference type="AlphaFoldDB" id="A0A5N6HD76"/>
<accession>A0A5N6HD76</accession>
<protein>
    <submittedName>
        <fullName evidence="1">Uncharacterized protein</fullName>
    </submittedName>
</protein>
<dbReference type="EMBL" id="ML734556">
    <property type="protein sequence ID" value="KAB8252225.1"/>
    <property type="molecule type" value="Genomic_DNA"/>
</dbReference>
<dbReference type="Proteomes" id="UP000325434">
    <property type="component" value="Unassembled WGS sequence"/>
</dbReference>
<gene>
    <name evidence="1" type="ORF">BDV35DRAFT_337146</name>
</gene>
<organism evidence="1">
    <name type="scientific">Aspergillus flavus</name>
    <dbReference type="NCBI Taxonomy" id="5059"/>
    <lineage>
        <taxon>Eukaryota</taxon>
        <taxon>Fungi</taxon>
        <taxon>Dikarya</taxon>
        <taxon>Ascomycota</taxon>
        <taxon>Pezizomycotina</taxon>
        <taxon>Eurotiomycetes</taxon>
        <taxon>Eurotiomycetidae</taxon>
        <taxon>Eurotiales</taxon>
        <taxon>Aspergillaceae</taxon>
        <taxon>Aspergillus</taxon>
        <taxon>Aspergillus subgen. Circumdati</taxon>
    </lineage>
</organism>
<proteinExistence type="predicted"/>
<name>A0A5N6HD76_ASPFL</name>
<evidence type="ECO:0000313" key="1">
    <source>
        <dbReference type="EMBL" id="KAB8252225.1"/>
    </source>
</evidence>